<evidence type="ECO:0000259" key="2">
    <source>
        <dbReference type="Pfam" id="PF01551"/>
    </source>
</evidence>
<dbReference type="EMBL" id="BMIS01000003">
    <property type="protein sequence ID" value="GGE63991.1"/>
    <property type="molecule type" value="Genomic_DNA"/>
</dbReference>
<gene>
    <name evidence="3" type="ORF">GCM10011401_08910</name>
</gene>
<proteinExistence type="predicted"/>
<feature type="signal peptide" evidence="1">
    <location>
        <begin position="1"/>
        <end position="37"/>
    </location>
</feature>
<dbReference type="AlphaFoldDB" id="A0A917AP97"/>
<dbReference type="Proteomes" id="UP000633136">
    <property type="component" value="Unassembled WGS sequence"/>
</dbReference>
<evidence type="ECO:0000313" key="3">
    <source>
        <dbReference type="EMBL" id="GGE63991.1"/>
    </source>
</evidence>
<feature type="chain" id="PRO_5038450769" description="M23ase beta-sheet core domain-containing protein" evidence="1">
    <location>
        <begin position="38"/>
        <end position="214"/>
    </location>
</feature>
<dbReference type="GO" id="GO:0004222">
    <property type="term" value="F:metalloendopeptidase activity"/>
    <property type="evidence" value="ECO:0007669"/>
    <property type="project" value="TreeGrafter"/>
</dbReference>
<dbReference type="InterPro" id="IPR050570">
    <property type="entry name" value="Cell_wall_metabolism_enzyme"/>
</dbReference>
<dbReference type="Gene3D" id="2.70.70.10">
    <property type="entry name" value="Glucose Permease (Domain IIA)"/>
    <property type="match status" value="1"/>
</dbReference>
<protein>
    <recommendedName>
        <fullName evidence="2">M23ase beta-sheet core domain-containing protein</fullName>
    </recommendedName>
</protein>
<name>A0A917AP97_9MICC</name>
<feature type="domain" description="M23ase beta-sheet core" evidence="2">
    <location>
        <begin position="99"/>
        <end position="196"/>
    </location>
</feature>
<keyword evidence="4" id="KW-1185">Reference proteome</keyword>
<organism evidence="3 4">
    <name type="scientific">Nesterenkonia cremea</name>
    <dbReference type="NCBI Taxonomy" id="1882340"/>
    <lineage>
        <taxon>Bacteria</taxon>
        <taxon>Bacillati</taxon>
        <taxon>Actinomycetota</taxon>
        <taxon>Actinomycetes</taxon>
        <taxon>Micrococcales</taxon>
        <taxon>Micrococcaceae</taxon>
        <taxon>Nesterenkonia</taxon>
    </lineage>
</organism>
<keyword evidence="1" id="KW-0732">Signal</keyword>
<accession>A0A917AP97</accession>
<dbReference type="InterPro" id="IPR011055">
    <property type="entry name" value="Dup_hybrid_motif"/>
</dbReference>
<dbReference type="RefSeq" id="WP_188683115.1">
    <property type="nucleotide sequence ID" value="NZ_BMIS01000003.1"/>
</dbReference>
<reference evidence="3" key="2">
    <citation type="submission" date="2020-09" db="EMBL/GenBank/DDBJ databases">
        <authorList>
            <person name="Sun Q."/>
            <person name="Zhou Y."/>
        </authorList>
    </citation>
    <scope>NUCLEOTIDE SEQUENCE</scope>
    <source>
        <strain evidence="3">CGMCC 1.15388</strain>
    </source>
</reference>
<dbReference type="SUPFAM" id="SSF51261">
    <property type="entry name" value="Duplicated hybrid motif"/>
    <property type="match status" value="1"/>
</dbReference>
<dbReference type="Pfam" id="PF01551">
    <property type="entry name" value="Peptidase_M23"/>
    <property type="match status" value="1"/>
</dbReference>
<dbReference type="InterPro" id="IPR016047">
    <property type="entry name" value="M23ase_b-sheet_dom"/>
</dbReference>
<dbReference type="PANTHER" id="PTHR21666">
    <property type="entry name" value="PEPTIDASE-RELATED"/>
    <property type="match status" value="1"/>
</dbReference>
<evidence type="ECO:0000313" key="4">
    <source>
        <dbReference type="Proteomes" id="UP000633136"/>
    </source>
</evidence>
<evidence type="ECO:0000256" key="1">
    <source>
        <dbReference type="SAM" id="SignalP"/>
    </source>
</evidence>
<reference evidence="3" key="1">
    <citation type="journal article" date="2014" name="Int. J. Syst. Evol. Microbiol.">
        <title>Complete genome sequence of Corynebacterium casei LMG S-19264T (=DSM 44701T), isolated from a smear-ripened cheese.</title>
        <authorList>
            <consortium name="US DOE Joint Genome Institute (JGI-PGF)"/>
            <person name="Walter F."/>
            <person name="Albersmeier A."/>
            <person name="Kalinowski J."/>
            <person name="Ruckert C."/>
        </authorList>
    </citation>
    <scope>NUCLEOTIDE SEQUENCE</scope>
    <source>
        <strain evidence="3">CGMCC 1.15388</strain>
    </source>
</reference>
<dbReference type="PANTHER" id="PTHR21666:SF270">
    <property type="entry name" value="MUREIN HYDROLASE ACTIVATOR ENVC"/>
    <property type="match status" value="1"/>
</dbReference>
<comment type="caution">
    <text evidence="3">The sequence shown here is derived from an EMBL/GenBank/DDBJ whole genome shotgun (WGS) entry which is preliminary data.</text>
</comment>
<sequence>MGPDTEDLRPPLSLPRPRRVALLLGLLCALLSVSGSAAPSAWAEPAAPAGVPAGEAGVSADEVSVGEGEALGDWKLPTPTGTPDVLRPFSAPPAPWAAGHRGADLGTGSAGASIRSPADGTVNFTGVVVDRVVLSIDHGSGYVSSFEPVSSELEIGDPVGAGEVIGQLESYEDGSGHCDQPCLHWGVRHHGEYINPLLMLGDLEPSVLLPLRDP</sequence>